<comment type="caution">
    <text evidence="9">The sequence shown here is derived from an EMBL/GenBank/DDBJ whole genome shotgun (WGS) entry which is preliminary data.</text>
</comment>
<keyword evidence="5 7" id="KW-1133">Transmembrane helix</keyword>
<keyword evidence="4 7" id="KW-0812">Transmembrane</keyword>
<dbReference type="Gene3D" id="1.10.3720.10">
    <property type="entry name" value="MetI-like"/>
    <property type="match status" value="1"/>
</dbReference>
<keyword evidence="10" id="KW-1185">Reference proteome</keyword>
<feature type="transmembrane region" description="Helical" evidence="7">
    <location>
        <begin position="12"/>
        <end position="30"/>
    </location>
</feature>
<dbReference type="OrthoDB" id="147688at2"/>
<sequence>MTRVVASRLVQLLVVVWLVATITFFVFRVLPGDPTVAILGLDASPEARAALRAQMGLDRPLLLQYVSWLGGLLRGDLGVAYSHGSVPVAGLIWQPLGRTLILAVSATVLAVLVSVPLSMLAAVKRGSLADGLTRALAVTGFSLPSFWLGMLLLLLFSQYLGWLPAGGYVPFTRSPLGFLRSLILPTVAVSFILTGIFVRFLRSSLIDQLDEDYIRTSRAKGVKRGVLWYRHALRNALIPFITVVGIQFGLLIGGLVVVEQVFNWPGIGLLMVQGILLRGFEVVQAGVLITAVICVLVNMAVDLTYRFLDPRTGDA</sequence>
<dbReference type="Proteomes" id="UP000215896">
    <property type="component" value="Unassembled WGS sequence"/>
</dbReference>
<dbReference type="PANTHER" id="PTHR43163">
    <property type="entry name" value="DIPEPTIDE TRANSPORT SYSTEM PERMEASE PROTEIN DPPB-RELATED"/>
    <property type="match status" value="1"/>
</dbReference>
<dbReference type="GO" id="GO:0055085">
    <property type="term" value="P:transmembrane transport"/>
    <property type="evidence" value="ECO:0007669"/>
    <property type="project" value="InterPro"/>
</dbReference>
<dbReference type="PANTHER" id="PTHR43163:SF6">
    <property type="entry name" value="DIPEPTIDE TRANSPORT SYSTEM PERMEASE PROTEIN DPPB-RELATED"/>
    <property type="match status" value="1"/>
</dbReference>
<dbReference type="Pfam" id="PF19300">
    <property type="entry name" value="BPD_transp_1_N"/>
    <property type="match status" value="1"/>
</dbReference>
<proteinExistence type="inferred from homology"/>
<dbReference type="EMBL" id="NMVO01000014">
    <property type="protein sequence ID" value="OYO12951.1"/>
    <property type="molecule type" value="Genomic_DNA"/>
</dbReference>
<accession>A0A255GBL1</accession>
<reference evidence="9 10" key="1">
    <citation type="submission" date="2017-07" db="EMBL/GenBank/DDBJ databases">
        <title>Draft whole genome sequences of clinical Proprionibacteriaceae strains.</title>
        <authorList>
            <person name="Bernier A.-M."/>
            <person name="Bernard K."/>
            <person name="Domingo M.-C."/>
        </authorList>
    </citation>
    <scope>NUCLEOTIDE SEQUENCE [LARGE SCALE GENOMIC DNA]</scope>
    <source>
        <strain evidence="9 10">NML 030167</strain>
    </source>
</reference>
<evidence type="ECO:0000256" key="2">
    <source>
        <dbReference type="ARBA" id="ARBA00022448"/>
    </source>
</evidence>
<gene>
    <name evidence="9" type="ORF">CGZ94_13805</name>
</gene>
<evidence type="ECO:0000256" key="4">
    <source>
        <dbReference type="ARBA" id="ARBA00022692"/>
    </source>
</evidence>
<evidence type="ECO:0000256" key="5">
    <source>
        <dbReference type="ARBA" id="ARBA00022989"/>
    </source>
</evidence>
<keyword evidence="2 7" id="KW-0813">Transport</keyword>
<feature type="transmembrane region" description="Helical" evidence="7">
    <location>
        <begin position="282"/>
        <end position="301"/>
    </location>
</feature>
<dbReference type="Pfam" id="PF00528">
    <property type="entry name" value="BPD_transp_1"/>
    <property type="match status" value="1"/>
</dbReference>
<evidence type="ECO:0000313" key="9">
    <source>
        <dbReference type="EMBL" id="OYO12951.1"/>
    </source>
</evidence>
<feature type="transmembrane region" description="Helical" evidence="7">
    <location>
        <begin position="237"/>
        <end position="262"/>
    </location>
</feature>
<comment type="similarity">
    <text evidence="7">Belongs to the binding-protein-dependent transport system permease family.</text>
</comment>
<feature type="transmembrane region" description="Helical" evidence="7">
    <location>
        <begin position="182"/>
        <end position="201"/>
    </location>
</feature>
<feature type="domain" description="ABC transmembrane type-1" evidence="8">
    <location>
        <begin position="96"/>
        <end position="301"/>
    </location>
</feature>
<evidence type="ECO:0000313" key="10">
    <source>
        <dbReference type="Proteomes" id="UP000215896"/>
    </source>
</evidence>
<evidence type="ECO:0000256" key="1">
    <source>
        <dbReference type="ARBA" id="ARBA00004651"/>
    </source>
</evidence>
<dbReference type="CDD" id="cd06261">
    <property type="entry name" value="TM_PBP2"/>
    <property type="match status" value="1"/>
</dbReference>
<dbReference type="InterPro" id="IPR000515">
    <property type="entry name" value="MetI-like"/>
</dbReference>
<feature type="transmembrane region" description="Helical" evidence="7">
    <location>
        <begin position="135"/>
        <end position="162"/>
    </location>
</feature>
<dbReference type="InterPro" id="IPR035906">
    <property type="entry name" value="MetI-like_sf"/>
</dbReference>
<evidence type="ECO:0000256" key="3">
    <source>
        <dbReference type="ARBA" id="ARBA00022475"/>
    </source>
</evidence>
<organism evidence="9 10">
    <name type="scientific">Enemella evansiae</name>
    <dbReference type="NCBI Taxonomy" id="2016499"/>
    <lineage>
        <taxon>Bacteria</taxon>
        <taxon>Bacillati</taxon>
        <taxon>Actinomycetota</taxon>
        <taxon>Actinomycetes</taxon>
        <taxon>Propionibacteriales</taxon>
        <taxon>Propionibacteriaceae</taxon>
        <taxon>Enemella</taxon>
    </lineage>
</organism>
<comment type="subcellular location">
    <subcellularLocation>
        <location evidence="1 7">Cell membrane</location>
        <topology evidence="1 7">Multi-pass membrane protein</topology>
    </subcellularLocation>
</comment>
<feature type="transmembrane region" description="Helical" evidence="7">
    <location>
        <begin position="100"/>
        <end position="123"/>
    </location>
</feature>
<evidence type="ECO:0000256" key="7">
    <source>
        <dbReference type="RuleBase" id="RU363032"/>
    </source>
</evidence>
<dbReference type="SUPFAM" id="SSF161098">
    <property type="entry name" value="MetI-like"/>
    <property type="match status" value="1"/>
</dbReference>
<evidence type="ECO:0000259" key="8">
    <source>
        <dbReference type="PROSITE" id="PS50928"/>
    </source>
</evidence>
<evidence type="ECO:0000256" key="6">
    <source>
        <dbReference type="ARBA" id="ARBA00023136"/>
    </source>
</evidence>
<dbReference type="AlphaFoldDB" id="A0A255GBL1"/>
<protein>
    <recommendedName>
        <fullName evidence="8">ABC transmembrane type-1 domain-containing protein</fullName>
    </recommendedName>
</protein>
<dbReference type="InterPro" id="IPR045621">
    <property type="entry name" value="BPD_transp_1_N"/>
</dbReference>
<dbReference type="RefSeq" id="WP_094405964.1">
    <property type="nucleotide sequence ID" value="NZ_NMVO01000014.1"/>
</dbReference>
<dbReference type="PROSITE" id="PS50928">
    <property type="entry name" value="ABC_TM1"/>
    <property type="match status" value="1"/>
</dbReference>
<name>A0A255GBL1_9ACTN</name>
<dbReference type="GO" id="GO:0005886">
    <property type="term" value="C:plasma membrane"/>
    <property type="evidence" value="ECO:0007669"/>
    <property type="project" value="UniProtKB-SubCell"/>
</dbReference>
<keyword evidence="6 7" id="KW-0472">Membrane</keyword>
<keyword evidence="3" id="KW-1003">Cell membrane</keyword>